<sequence>MSSSSSSPRSHTHRTTVGIPSRCWCGSKLTTFGAQTKENLYCRFYRYEVGVKRQSEHHLFKWIDETIIDEIRVVDSKHCQLQEDVQSFKSTTKQCLQEHGKYIDESLLELKRIIHDQKMLLFELRRDPTLPDASLESSVTKSPSPLINISASDIALGTMAWLYAKLST</sequence>
<dbReference type="AlphaFoldDB" id="A0A8X7WID2"/>
<protein>
    <submittedName>
        <fullName evidence="1">Uncharacterized protein</fullName>
    </submittedName>
</protein>
<evidence type="ECO:0000313" key="2">
    <source>
        <dbReference type="Proteomes" id="UP000886595"/>
    </source>
</evidence>
<evidence type="ECO:0000313" key="1">
    <source>
        <dbReference type="EMBL" id="KAG2329897.1"/>
    </source>
</evidence>
<reference evidence="1 2" key="1">
    <citation type="submission" date="2020-02" db="EMBL/GenBank/DDBJ databases">
        <authorList>
            <person name="Ma Q."/>
            <person name="Huang Y."/>
            <person name="Song X."/>
            <person name="Pei D."/>
        </authorList>
    </citation>
    <scope>NUCLEOTIDE SEQUENCE [LARGE SCALE GENOMIC DNA]</scope>
    <source>
        <strain evidence="1">Sxm20200214</strain>
        <tissue evidence="1">Leaf</tissue>
    </source>
</reference>
<dbReference type="PANTHER" id="PTHR33248">
    <property type="entry name" value="ZINC ION-BINDING PROTEIN"/>
    <property type="match status" value="1"/>
</dbReference>
<name>A0A8X7WID2_BRACI</name>
<proteinExistence type="predicted"/>
<dbReference type="OrthoDB" id="1112705at2759"/>
<keyword evidence="2" id="KW-1185">Reference proteome</keyword>
<gene>
    <name evidence="1" type="ORF">Bca52824_001077</name>
</gene>
<dbReference type="Proteomes" id="UP000886595">
    <property type="component" value="Unassembled WGS sequence"/>
</dbReference>
<comment type="caution">
    <text evidence="1">The sequence shown here is derived from an EMBL/GenBank/DDBJ whole genome shotgun (WGS) entry which is preliminary data.</text>
</comment>
<organism evidence="1 2">
    <name type="scientific">Brassica carinata</name>
    <name type="common">Ethiopian mustard</name>
    <name type="synonym">Abyssinian cabbage</name>
    <dbReference type="NCBI Taxonomy" id="52824"/>
    <lineage>
        <taxon>Eukaryota</taxon>
        <taxon>Viridiplantae</taxon>
        <taxon>Streptophyta</taxon>
        <taxon>Embryophyta</taxon>
        <taxon>Tracheophyta</taxon>
        <taxon>Spermatophyta</taxon>
        <taxon>Magnoliopsida</taxon>
        <taxon>eudicotyledons</taxon>
        <taxon>Gunneridae</taxon>
        <taxon>Pentapetalae</taxon>
        <taxon>rosids</taxon>
        <taxon>malvids</taxon>
        <taxon>Brassicales</taxon>
        <taxon>Brassicaceae</taxon>
        <taxon>Brassiceae</taxon>
        <taxon>Brassica</taxon>
    </lineage>
</organism>
<accession>A0A8X7WID2</accession>
<dbReference type="EMBL" id="JAAMPC010000001">
    <property type="protein sequence ID" value="KAG2329897.1"/>
    <property type="molecule type" value="Genomic_DNA"/>
</dbReference>